<dbReference type="PANTHER" id="PTHR28243">
    <property type="entry name" value="AGL049CP"/>
    <property type="match status" value="1"/>
</dbReference>
<accession>A0A6G1HKV5</accession>
<dbReference type="EMBL" id="ML996706">
    <property type="protein sequence ID" value="KAF2396640.1"/>
    <property type="molecule type" value="Genomic_DNA"/>
</dbReference>
<dbReference type="PANTHER" id="PTHR28243:SF1">
    <property type="entry name" value="PYRIDOXAMINE 5'-PHOSPHATE OXIDASE ALR4036 FAMILY FMN-BINDING DOMAIN-CONTAINING PROTEIN"/>
    <property type="match status" value="1"/>
</dbReference>
<evidence type="ECO:0000259" key="1">
    <source>
        <dbReference type="Pfam" id="PF12766"/>
    </source>
</evidence>
<sequence length="264" mass="30274">MPVPAPAPWRSSFLTHISQMPSPEFTLATTTTTRPFLPRARTCIFRGFWTALPTSVHNPAPRNPPIYESDCLTFTTDARSEKVRELTRHPEANRDGSGGADVEAVFWAREAGVQWRVRGKAYVLDLEEADREVRSHHERVTARVVVSQWMRRVGEGTGWSWKREVEAHFGNMAPVMRGSFKAPPPGKPVDEEYDSASLKQGELVEDLQDPVARENFRVVVITPFEVEATDLNDMARARRRLYTLEELDEREDREEQWTEVETWP</sequence>
<dbReference type="InterPro" id="IPR024624">
    <property type="entry name" value="Pyridox_Oxase_Alr4036_FMN-bd"/>
</dbReference>
<dbReference type="Pfam" id="PF12766">
    <property type="entry name" value="Pyridox_oxase_2"/>
    <property type="match status" value="1"/>
</dbReference>
<dbReference type="AlphaFoldDB" id="A0A6G1HKV5"/>
<proteinExistence type="predicted"/>
<organism evidence="2 3">
    <name type="scientific">Trichodelitschia bisporula</name>
    <dbReference type="NCBI Taxonomy" id="703511"/>
    <lineage>
        <taxon>Eukaryota</taxon>
        <taxon>Fungi</taxon>
        <taxon>Dikarya</taxon>
        <taxon>Ascomycota</taxon>
        <taxon>Pezizomycotina</taxon>
        <taxon>Dothideomycetes</taxon>
        <taxon>Dothideomycetes incertae sedis</taxon>
        <taxon>Phaeotrichales</taxon>
        <taxon>Phaeotrichaceae</taxon>
        <taxon>Trichodelitschia</taxon>
    </lineage>
</organism>
<keyword evidence="3" id="KW-1185">Reference proteome</keyword>
<protein>
    <recommendedName>
        <fullName evidence="1">Pyridoxamine 5'-phosphate oxidase Alr4036 family FMN-binding domain-containing protein</fullName>
    </recommendedName>
</protein>
<evidence type="ECO:0000313" key="3">
    <source>
        <dbReference type="Proteomes" id="UP000799640"/>
    </source>
</evidence>
<dbReference type="GO" id="GO:0010181">
    <property type="term" value="F:FMN binding"/>
    <property type="evidence" value="ECO:0007669"/>
    <property type="project" value="InterPro"/>
</dbReference>
<gene>
    <name evidence="2" type="ORF">EJ06DRAFT_533905</name>
</gene>
<dbReference type="InterPro" id="IPR012349">
    <property type="entry name" value="Split_barrel_FMN-bd"/>
</dbReference>
<evidence type="ECO:0000313" key="2">
    <source>
        <dbReference type="EMBL" id="KAF2396640.1"/>
    </source>
</evidence>
<dbReference type="SUPFAM" id="SSF50475">
    <property type="entry name" value="FMN-binding split barrel"/>
    <property type="match status" value="1"/>
</dbReference>
<dbReference type="OrthoDB" id="5394411at2759"/>
<reference evidence="2" key="1">
    <citation type="journal article" date="2020" name="Stud. Mycol.">
        <title>101 Dothideomycetes genomes: a test case for predicting lifestyles and emergence of pathogens.</title>
        <authorList>
            <person name="Haridas S."/>
            <person name="Albert R."/>
            <person name="Binder M."/>
            <person name="Bloem J."/>
            <person name="Labutti K."/>
            <person name="Salamov A."/>
            <person name="Andreopoulos B."/>
            <person name="Baker S."/>
            <person name="Barry K."/>
            <person name="Bills G."/>
            <person name="Bluhm B."/>
            <person name="Cannon C."/>
            <person name="Castanera R."/>
            <person name="Culley D."/>
            <person name="Daum C."/>
            <person name="Ezra D."/>
            <person name="Gonzalez J."/>
            <person name="Henrissat B."/>
            <person name="Kuo A."/>
            <person name="Liang C."/>
            <person name="Lipzen A."/>
            <person name="Lutzoni F."/>
            <person name="Magnuson J."/>
            <person name="Mondo S."/>
            <person name="Nolan M."/>
            <person name="Ohm R."/>
            <person name="Pangilinan J."/>
            <person name="Park H.-J."/>
            <person name="Ramirez L."/>
            <person name="Alfaro M."/>
            <person name="Sun H."/>
            <person name="Tritt A."/>
            <person name="Yoshinaga Y."/>
            <person name="Zwiers L.-H."/>
            <person name="Turgeon B."/>
            <person name="Goodwin S."/>
            <person name="Spatafora J."/>
            <person name="Crous P."/>
            <person name="Grigoriev I."/>
        </authorList>
    </citation>
    <scope>NUCLEOTIDE SEQUENCE</scope>
    <source>
        <strain evidence="2">CBS 262.69</strain>
    </source>
</reference>
<name>A0A6G1HKV5_9PEZI</name>
<dbReference type="Gene3D" id="2.30.110.10">
    <property type="entry name" value="Electron Transport, Fmn-binding Protein, Chain A"/>
    <property type="match status" value="1"/>
</dbReference>
<feature type="domain" description="Pyridoxamine 5'-phosphate oxidase Alr4036 family FMN-binding" evidence="1">
    <location>
        <begin position="7"/>
        <end position="124"/>
    </location>
</feature>
<dbReference type="Proteomes" id="UP000799640">
    <property type="component" value="Unassembled WGS sequence"/>
</dbReference>